<dbReference type="STRING" id="323848.Nmul_A1273"/>
<reference evidence="2" key="1">
    <citation type="submission" date="2005-08" db="EMBL/GenBank/DDBJ databases">
        <title>Complete sequence of chromosome 1 of Nitrosospira multiformis ATCC 25196.</title>
        <authorList>
            <person name="Copeland A."/>
            <person name="Lucas S."/>
            <person name="Lapidus A."/>
            <person name="Barry K."/>
            <person name="Detter J.C."/>
            <person name="Glavina T."/>
            <person name="Hammon N."/>
            <person name="Israni S."/>
            <person name="Pitluck S."/>
            <person name="Chain P."/>
            <person name="Malfatti S."/>
            <person name="Shin M."/>
            <person name="Vergez L."/>
            <person name="Schmutz J."/>
            <person name="Larimer F."/>
            <person name="Land M."/>
            <person name="Hauser L."/>
            <person name="Kyrpides N."/>
            <person name="Lykidis A."/>
            <person name="Richardson P."/>
        </authorList>
    </citation>
    <scope>NUCLEOTIDE SEQUENCE [LARGE SCALE GENOMIC DNA]</scope>
    <source>
        <strain evidence="2">ATCC 25196 / NCIMB 11849 / C 71</strain>
    </source>
</reference>
<evidence type="ECO:0000313" key="1">
    <source>
        <dbReference type="EMBL" id="ABB74576.1"/>
    </source>
</evidence>
<dbReference type="eggNOG" id="ENOG5033FXU">
    <property type="taxonomic scope" value="Bacteria"/>
</dbReference>
<dbReference type="KEGG" id="nmu:Nmul_A1273"/>
<reference evidence="1 2" key="2">
    <citation type="journal article" date="2008" name="Appl. Environ. Microbiol.">
        <title>Complete genome sequence of Nitrosospira multiformis, an ammonia-oxidizing bacterium from the soil environment.</title>
        <authorList>
            <person name="Norton J.M."/>
            <person name="Klotz M.G."/>
            <person name="Stein L.Y."/>
            <person name="Arp D.J."/>
            <person name="Bottomley P.J."/>
            <person name="Chain P.S."/>
            <person name="Hauser L.J."/>
            <person name="Land M.L."/>
            <person name="Larimer F.W."/>
            <person name="Shin M.W."/>
            <person name="Starkenburg S.R."/>
        </authorList>
    </citation>
    <scope>NUCLEOTIDE SEQUENCE [LARGE SCALE GENOMIC DNA]</scope>
    <source>
        <strain evidence="2">ATCC 25196 / NCIMB 11849 / C 71</strain>
    </source>
</reference>
<accession>Q2Y9J5</accession>
<evidence type="ECO:0000313" key="2">
    <source>
        <dbReference type="Proteomes" id="UP000002718"/>
    </source>
</evidence>
<keyword evidence="2" id="KW-1185">Reference proteome</keyword>
<sequence length="103" mass="11596">MDEQAGPKEGEKMQSLYNPDIYPDGIREMICESGETGIGIANRWMTGWPKRVVKLLVEDMYEGAFQYQLLQEQDVIARASNLSHLAPMEIIVMSGLNPEPPEV</sequence>
<gene>
    <name evidence="1" type="ordered locus">Nmul_A1273</name>
</gene>
<name>Q2Y9J5_NITMU</name>
<organism evidence="1 2">
    <name type="scientific">Nitrosospira multiformis (strain ATCC 25196 / NCIMB 11849 / C 71)</name>
    <dbReference type="NCBI Taxonomy" id="323848"/>
    <lineage>
        <taxon>Bacteria</taxon>
        <taxon>Pseudomonadati</taxon>
        <taxon>Pseudomonadota</taxon>
        <taxon>Betaproteobacteria</taxon>
        <taxon>Nitrosomonadales</taxon>
        <taxon>Nitrosomonadaceae</taxon>
        <taxon>Nitrosospira</taxon>
    </lineage>
</organism>
<proteinExistence type="predicted"/>
<protein>
    <submittedName>
        <fullName evidence="1">Uncharacterized protein</fullName>
    </submittedName>
</protein>
<dbReference type="Proteomes" id="UP000002718">
    <property type="component" value="Chromosome"/>
</dbReference>
<dbReference type="EMBL" id="CP000103">
    <property type="protein sequence ID" value="ABB74576.1"/>
    <property type="molecule type" value="Genomic_DNA"/>
</dbReference>
<dbReference type="HOGENOM" id="CLU_2380069_0_0_4"/>
<dbReference type="AlphaFoldDB" id="Q2Y9J5"/>